<comment type="caution">
    <text evidence="2">The sequence shown here is derived from an EMBL/GenBank/DDBJ whole genome shotgun (WGS) entry which is preliminary data.</text>
</comment>
<keyword evidence="1" id="KW-0812">Transmembrane</keyword>
<dbReference type="InterPro" id="IPR001036">
    <property type="entry name" value="Acrflvin-R"/>
</dbReference>
<dbReference type="Pfam" id="PF00873">
    <property type="entry name" value="ACR_tran"/>
    <property type="match status" value="1"/>
</dbReference>
<dbReference type="Gene3D" id="3.30.70.1430">
    <property type="entry name" value="Multidrug efflux transporter AcrB pore domain"/>
    <property type="match status" value="2"/>
</dbReference>
<dbReference type="GO" id="GO:0005886">
    <property type="term" value="C:plasma membrane"/>
    <property type="evidence" value="ECO:0007669"/>
    <property type="project" value="TreeGrafter"/>
</dbReference>
<dbReference type="PANTHER" id="PTHR32063:SF14">
    <property type="entry name" value="BLL4319 PROTEIN"/>
    <property type="match status" value="1"/>
</dbReference>
<dbReference type="Gene3D" id="3.30.2090.10">
    <property type="entry name" value="Multidrug efflux transporter AcrB TolC docking domain, DN and DC subdomains"/>
    <property type="match status" value="2"/>
</dbReference>
<dbReference type="Proteomes" id="UP000630923">
    <property type="component" value="Unassembled WGS sequence"/>
</dbReference>
<dbReference type="PRINTS" id="PR00702">
    <property type="entry name" value="ACRIFLAVINRP"/>
</dbReference>
<feature type="transmembrane region" description="Helical" evidence="1">
    <location>
        <begin position="360"/>
        <end position="380"/>
    </location>
</feature>
<dbReference type="EMBL" id="BNCI01000002">
    <property type="protein sequence ID" value="GHF26968.1"/>
    <property type="molecule type" value="Genomic_DNA"/>
</dbReference>
<dbReference type="GO" id="GO:0042910">
    <property type="term" value="F:xenobiotic transmembrane transporter activity"/>
    <property type="evidence" value="ECO:0007669"/>
    <property type="project" value="TreeGrafter"/>
</dbReference>
<dbReference type="AlphaFoldDB" id="A0A919AV13"/>
<name>A0A919AV13_9PROT</name>
<sequence>MILSDVSVKRPVFATVISLLLVAFGVISFGELSVRELPDVDAPVVSIRTVYPGANAAVIETRITQIIESSIAGVPGIKTISSNSRDGSSSINIEFELDRNIDAAANDVRDRLSRVLNNLPEDVLPPEVSKADDDTRPILYYNITSPTMDVLQLTDYAERNIVDRLSVVDGVAGVRIGGSKRYAIRIHLNRQAMAARGITVSDVENVLRNENIELPAGKIESLNRDTVVRINREYGEPESFGSMVIKEGVDGGFVRLGDIARIELGSERDKREFRSTGKSVISIGIIKQSTANTLSVAQGAHKEIDKIRATLPESMQLLASYDSSVFIDQAIKEVYFTLMVAMSLVVLVLYLFLGNLKTVIVPAVTVPVCIIASFWVLSFAGVTINLITLLGLVLAIGLVVDDAIVVLENIYRRVEEGEPGLLAAYRGARQVGFAVIATTLVLIGVFVPIMFLSGNIGRMFGELAITMSAAVAFSSLIALTLTPMMCSLLVKRRNKKPAFARMLDRAFNVVQQKYSALLEVCLENKLIVVLSFLACFAVVIGLQQNIPDELAPVEDRSAFFMRIRGPEGASFDYMKKEIAQVEKQIMPIVESGEAVRVLLNVDAGGGFGFVILKPWDERERSAHEIVAEVRQRLNANVAGLQAIPIMTSGLSRRGGSSESFQFVIGANTYEELGRYRDIILEEIADYPGLVNVDADYKETQPQYNIKINRDRAADMGVSIQAIGRTLSTMMGGRRVTTFVNDGEEYDVILQAEESDRRQPLDMQNIYVESGRSGKLIPLTNLITVSEESGAGTLRRFNRVRALTISGNIADGYNMGEVLRYMENTVRDVIPDATSIDYKGATREYVEAGNDIYFIFILALVVVFLVLAAQFESFIHPFVIMLTVPLALMGGLLGLYIAGSTLNIYSQLGLIMLIGLAAKNGILIVEFANQMRDAGMSEREALINAATKRLRPILMTGLSTAMGALPLMLAVGAGSASRNTIGVVVFGGVLVATFLTLFIVPTFYDMLAKYTRSPGHVADELSKLEDGEKSGVGEPAE</sequence>
<evidence type="ECO:0000313" key="2">
    <source>
        <dbReference type="EMBL" id="GHF26968.1"/>
    </source>
</evidence>
<dbReference type="SUPFAM" id="SSF82866">
    <property type="entry name" value="Multidrug efflux transporter AcrB transmembrane domain"/>
    <property type="match status" value="2"/>
</dbReference>
<dbReference type="InterPro" id="IPR027463">
    <property type="entry name" value="AcrB_DN_DC_subdom"/>
</dbReference>
<feature type="transmembrane region" description="Helical" evidence="1">
    <location>
        <begin position="877"/>
        <end position="897"/>
    </location>
</feature>
<proteinExistence type="predicted"/>
<keyword evidence="1" id="KW-0472">Membrane</keyword>
<feature type="transmembrane region" description="Helical" evidence="1">
    <location>
        <begin position="463"/>
        <end position="490"/>
    </location>
</feature>
<feature type="transmembrane region" description="Helical" evidence="1">
    <location>
        <begin position="12"/>
        <end position="30"/>
    </location>
</feature>
<dbReference type="Gene3D" id="3.30.70.1440">
    <property type="entry name" value="Multidrug efflux transporter AcrB pore domain"/>
    <property type="match status" value="1"/>
</dbReference>
<dbReference type="RefSeq" id="WP_191253008.1">
    <property type="nucleotide sequence ID" value="NZ_BNCI01000002.1"/>
</dbReference>
<dbReference type="SUPFAM" id="SSF82693">
    <property type="entry name" value="Multidrug efflux transporter AcrB pore domain, PN1, PN2, PC1 and PC2 subdomains"/>
    <property type="match status" value="3"/>
</dbReference>
<dbReference type="SUPFAM" id="SSF82714">
    <property type="entry name" value="Multidrug efflux transporter AcrB TolC docking domain, DN and DC subdomains"/>
    <property type="match status" value="2"/>
</dbReference>
<accession>A0A919AV13</accession>
<reference evidence="2" key="2">
    <citation type="submission" date="2020-09" db="EMBL/GenBank/DDBJ databases">
        <authorList>
            <person name="Sun Q."/>
            <person name="Kim S."/>
        </authorList>
    </citation>
    <scope>NUCLEOTIDE SEQUENCE</scope>
    <source>
        <strain evidence="2">KCTC 42590</strain>
    </source>
</reference>
<feature type="transmembrane region" description="Helical" evidence="1">
    <location>
        <begin position="980"/>
        <end position="1003"/>
    </location>
</feature>
<evidence type="ECO:0000313" key="3">
    <source>
        <dbReference type="Proteomes" id="UP000630923"/>
    </source>
</evidence>
<feature type="transmembrane region" description="Helical" evidence="1">
    <location>
        <begin position="903"/>
        <end position="928"/>
    </location>
</feature>
<reference evidence="2" key="1">
    <citation type="journal article" date="2014" name="Int. J. Syst. Evol. Microbiol.">
        <title>Complete genome sequence of Corynebacterium casei LMG S-19264T (=DSM 44701T), isolated from a smear-ripened cheese.</title>
        <authorList>
            <consortium name="US DOE Joint Genome Institute (JGI-PGF)"/>
            <person name="Walter F."/>
            <person name="Albersmeier A."/>
            <person name="Kalinowski J."/>
            <person name="Ruckert C."/>
        </authorList>
    </citation>
    <scope>NUCLEOTIDE SEQUENCE</scope>
    <source>
        <strain evidence="2">KCTC 42590</strain>
    </source>
</reference>
<keyword evidence="1" id="KW-1133">Transmembrane helix</keyword>
<feature type="transmembrane region" description="Helical" evidence="1">
    <location>
        <begin position="949"/>
        <end position="968"/>
    </location>
</feature>
<feature type="transmembrane region" description="Helical" evidence="1">
    <location>
        <begin position="386"/>
        <end position="410"/>
    </location>
</feature>
<dbReference type="Gene3D" id="3.30.70.1320">
    <property type="entry name" value="Multidrug efflux transporter AcrB pore domain like"/>
    <property type="match status" value="1"/>
</dbReference>
<dbReference type="Gene3D" id="1.20.1640.10">
    <property type="entry name" value="Multidrug efflux transporter AcrB transmembrane domain"/>
    <property type="match status" value="2"/>
</dbReference>
<evidence type="ECO:0000256" key="1">
    <source>
        <dbReference type="SAM" id="Phobius"/>
    </source>
</evidence>
<feature type="transmembrane region" description="Helical" evidence="1">
    <location>
        <begin position="431"/>
        <end position="451"/>
    </location>
</feature>
<gene>
    <name evidence="2" type="ORF">GCM10017044_22510</name>
</gene>
<dbReference type="PANTHER" id="PTHR32063">
    <property type="match status" value="1"/>
</dbReference>
<feature type="transmembrane region" description="Helical" evidence="1">
    <location>
        <begin position="334"/>
        <end position="353"/>
    </location>
</feature>
<feature type="transmembrane region" description="Helical" evidence="1">
    <location>
        <begin position="851"/>
        <end position="870"/>
    </location>
</feature>
<organism evidence="2 3">
    <name type="scientific">Kordiimonas sediminis</name>
    <dbReference type="NCBI Taxonomy" id="1735581"/>
    <lineage>
        <taxon>Bacteria</taxon>
        <taxon>Pseudomonadati</taxon>
        <taxon>Pseudomonadota</taxon>
        <taxon>Alphaproteobacteria</taxon>
        <taxon>Kordiimonadales</taxon>
        <taxon>Kordiimonadaceae</taxon>
        <taxon>Kordiimonas</taxon>
    </lineage>
</organism>
<protein>
    <submittedName>
        <fullName evidence="2">Multidrug transporter</fullName>
    </submittedName>
</protein>
<keyword evidence="3" id="KW-1185">Reference proteome</keyword>